<dbReference type="CDD" id="cd06261">
    <property type="entry name" value="TM_PBP2"/>
    <property type="match status" value="1"/>
</dbReference>
<comment type="subcellular location">
    <subcellularLocation>
        <location evidence="1 7">Cell membrane</location>
        <topology evidence="1 7">Multi-pass membrane protein</topology>
    </subcellularLocation>
</comment>
<evidence type="ECO:0000256" key="2">
    <source>
        <dbReference type="ARBA" id="ARBA00022448"/>
    </source>
</evidence>
<dbReference type="RefSeq" id="WP_236750817.1">
    <property type="nucleotide sequence ID" value="NZ_CP014859.1"/>
</dbReference>
<evidence type="ECO:0000256" key="6">
    <source>
        <dbReference type="ARBA" id="ARBA00023136"/>
    </source>
</evidence>
<feature type="transmembrane region" description="Helical" evidence="7">
    <location>
        <begin position="111"/>
        <end position="133"/>
    </location>
</feature>
<feature type="transmembrane region" description="Helical" evidence="7">
    <location>
        <begin position="72"/>
        <end position="99"/>
    </location>
</feature>
<dbReference type="SUPFAM" id="SSF161098">
    <property type="entry name" value="MetI-like"/>
    <property type="match status" value="1"/>
</dbReference>
<keyword evidence="3" id="KW-1003">Cell membrane</keyword>
<organism evidence="9 10">
    <name type="scientific">Actinoalloteichus hymeniacidonis</name>
    <dbReference type="NCBI Taxonomy" id="340345"/>
    <lineage>
        <taxon>Bacteria</taxon>
        <taxon>Bacillati</taxon>
        <taxon>Actinomycetota</taxon>
        <taxon>Actinomycetes</taxon>
        <taxon>Pseudonocardiales</taxon>
        <taxon>Pseudonocardiaceae</taxon>
        <taxon>Actinoalloteichus</taxon>
    </lineage>
</organism>
<evidence type="ECO:0000256" key="4">
    <source>
        <dbReference type="ARBA" id="ARBA00022692"/>
    </source>
</evidence>
<keyword evidence="5 7" id="KW-1133">Transmembrane helix</keyword>
<dbReference type="PROSITE" id="PS50928">
    <property type="entry name" value="ABC_TM1"/>
    <property type="match status" value="1"/>
</dbReference>
<keyword evidence="6 7" id="KW-0472">Membrane</keyword>
<dbReference type="PANTHER" id="PTHR43744">
    <property type="entry name" value="ABC TRANSPORTER PERMEASE PROTEIN MG189-RELATED-RELATED"/>
    <property type="match status" value="1"/>
</dbReference>
<evidence type="ECO:0000259" key="8">
    <source>
        <dbReference type="PROSITE" id="PS50928"/>
    </source>
</evidence>
<dbReference type="AlphaFoldDB" id="A0AAC9HQ71"/>
<dbReference type="InterPro" id="IPR000515">
    <property type="entry name" value="MetI-like"/>
</dbReference>
<dbReference type="GO" id="GO:0055085">
    <property type="term" value="P:transmembrane transport"/>
    <property type="evidence" value="ECO:0007669"/>
    <property type="project" value="InterPro"/>
</dbReference>
<feature type="domain" description="ABC transmembrane type-1" evidence="8">
    <location>
        <begin position="76"/>
        <end position="269"/>
    </location>
</feature>
<evidence type="ECO:0000313" key="10">
    <source>
        <dbReference type="Proteomes" id="UP000095210"/>
    </source>
</evidence>
<dbReference type="Gene3D" id="1.10.3720.10">
    <property type="entry name" value="MetI-like"/>
    <property type="match status" value="1"/>
</dbReference>
<evidence type="ECO:0000256" key="7">
    <source>
        <dbReference type="RuleBase" id="RU363032"/>
    </source>
</evidence>
<gene>
    <name evidence="9" type="ORF">TL08_13665</name>
</gene>
<keyword evidence="9" id="KW-0762">Sugar transport</keyword>
<feature type="transmembrane region" description="Helical" evidence="7">
    <location>
        <begin position="188"/>
        <end position="210"/>
    </location>
</feature>
<dbReference type="KEGG" id="ahm:TL08_13665"/>
<evidence type="ECO:0000256" key="3">
    <source>
        <dbReference type="ARBA" id="ARBA00022475"/>
    </source>
</evidence>
<comment type="similarity">
    <text evidence="7">Belongs to the binding-protein-dependent transport system permease family.</text>
</comment>
<dbReference type="Pfam" id="PF00528">
    <property type="entry name" value="BPD_transp_1"/>
    <property type="match status" value="1"/>
</dbReference>
<dbReference type="InterPro" id="IPR035906">
    <property type="entry name" value="MetI-like_sf"/>
</dbReference>
<evidence type="ECO:0000313" key="9">
    <source>
        <dbReference type="EMBL" id="AOS63547.1"/>
    </source>
</evidence>
<accession>A0AAC9HQ71</accession>
<feature type="transmembrane region" description="Helical" evidence="7">
    <location>
        <begin position="248"/>
        <end position="269"/>
    </location>
</feature>
<name>A0AAC9HQ71_9PSEU</name>
<feature type="transmembrane region" description="Helical" evidence="7">
    <location>
        <begin position="21"/>
        <end position="42"/>
    </location>
</feature>
<keyword evidence="10" id="KW-1185">Reference proteome</keyword>
<dbReference type="PANTHER" id="PTHR43744:SF8">
    <property type="entry name" value="SN-GLYCEROL-3-PHOSPHATE TRANSPORT SYSTEM PERMEASE PROTEIN UGPE"/>
    <property type="match status" value="1"/>
</dbReference>
<sequence length="284" mass="30374">MTATSTAARRTRLRIVIADTGALVTGTALAILFLLPLAWAGYSSLRGPDATGEGAGFGTENYRRLFSYGEGLLVYATNSILVSLLTVVGTVLISVLAGYAIARFRFPGRNLLFLGTLAIMMVPYPTILIPLYVLLSRAGLQNSLIGLSLVLIMFQLPFALFMMRNAFEAVPREFDEAALVDGAGIPRTLWSVLLPAVTPGVITVALFAFLNSWNEFIAPLMLVTDGSRYTLPVALAAMRSGNFGSIDFGALQSGVVVSAVPCMLLFVLLQRHYVRGFASGALKG</sequence>
<dbReference type="EMBL" id="CP014859">
    <property type="protein sequence ID" value="AOS63547.1"/>
    <property type="molecule type" value="Genomic_DNA"/>
</dbReference>
<feature type="transmembrane region" description="Helical" evidence="7">
    <location>
        <begin position="145"/>
        <end position="167"/>
    </location>
</feature>
<evidence type="ECO:0000256" key="5">
    <source>
        <dbReference type="ARBA" id="ARBA00022989"/>
    </source>
</evidence>
<protein>
    <submittedName>
        <fullName evidence="9">ABC-type sugar transport system, permease component</fullName>
    </submittedName>
</protein>
<dbReference type="GO" id="GO:0005886">
    <property type="term" value="C:plasma membrane"/>
    <property type="evidence" value="ECO:0007669"/>
    <property type="project" value="UniProtKB-SubCell"/>
</dbReference>
<keyword evidence="2 7" id="KW-0813">Transport</keyword>
<keyword evidence="4 7" id="KW-0812">Transmembrane</keyword>
<dbReference type="Proteomes" id="UP000095210">
    <property type="component" value="Chromosome"/>
</dbReference>
<reference evidence="10" key="1">
    <citation type="submission" date="2016-03" db="EMBL/GenBank/DDBJ databases">
        <title>Complete genome sequence of the type strain Actinoalloteichus hymeniacidonis DSM 45092.</title>
        <authorList>
            <person name="Schaffert L."/>
            <person name="Albersmeier A."/>
            <person name="Winkler A."/>
            <person name="Kalinowski J."/>
            <person name="Zotchev S."/>
            <person name="Ruckert C."/>
        </authorList>
    </citation>
    <scope>NUCLEOTIDE SEQUENCE [LARGE SCALE GENOMIC DNA]</scope>
    <source>
        <strain evidence="10">HPA177(T) (DSM 45092(T))</strain>
    </source>
</reference>
<proteinExistence type="inferred from homology"/>
<evidence type="ECO:0000256" key="1">
    <source>
        <dbReference type="ARBA" id="ARBA00004651"/>
    </source>
</evidence>